<organism evidence="5 6">
    <name type="scientific">Vigna unguiculata</name>
    <name type="common">Cowpea</name>
    <dbReference type="NCBI Taxonomy" id="3917"/>
    <lineage>
        <taxon>Eukaryota</taxon>
        <taxon>Viridiplantae</taxon>
        <taxon>Streptophyta</taxon>
        <taxon>Embryophyta</taxon>
        <taxon>Tracheophyta</taxon>
        <taxon>Spermatophyta</taxon>
        <taxon>Magnoliopsida</taxon>
        <taxon>eudicotyledons</taxon>
        <taxon>Gunneridae</taxon>
        <taxon>Pentapetalae</taxon>
        <taxon>rosids</taxon>
        <taxon>fabids</taxon>
        <taxon>Fabales</taxon>
        <taxon>Fabaceae</taxon>
        <taxon>Papilionoideae</taxon>
        <taxon>50 kb inversion clade</taxon>
        <taxon>NPAAA clade</taxon>
        <taxon>indigoferoid/millettioid clade</taxon>
        <taxon>Phaseoleae</taxon>
        <taxon>Vigna</taxon>
    </lineage>
</organism>
<dbReference type="Pfam" id="PF13947">
    <property type="entry name" value="GUB_WAK_bind"/>
    <property type="match status" value="1"/>
</dbReference>
<keyword evidence="5" id="KW-0675">Receptor</keyword>
<dbReference type="PANTHER" id="PTHR33138">
    <property type="entry name" value="OS01G0690200 PROTEIN"/>
    <property type="match status" value="1"/>
</dbReference>
<proteinExistence type="predicted"/>
<reference evidence="5 6" key="1">
    <citation type="submission" date="2019-04" db="EMBL/GenBank/DDBJ databases">
        <title>An improved genome assembly and genetic linkage map for asparagus bean, Vigna unguiculata ssp. sesquipedialis.</title>
        <authorList>
            <person name="Xia Q."/>
            <person name="Zhang R."/>
            <person name="Dong Y."/>
        </authorList>
    </citation>
    <scope>NUCLEOTIDE SEQUENCE [LARGE SCALE GENOMIC DNA]</scope>
    <source>
        <tissue evidence="5">Leaf</tissue>
    </source>
</reference>
<evidence type="ECO:0000259" key="4">
    <source>
        <dbReference type="Pfam" id="PF13947"/>
    </source>
</evidence>
<evidence type="ECO:0000313" key="6">
    <source>
        <dbReference type="Proteomes" id="UP000501690"/>
    </source>
</evidence>
<keyword evidence="5" id="KW-0808">Transferase</keyword>
<keyword evidence="2 3" id="KW-0732">Signal</keyword>
<dbReference type="PANTHER" id="PTHR33138:SF30">
    <property type="entry name" value="LEAF RUST 10 DISEASE-RESISTANCE LOCUS RECEPTOR-LIKE PROTEIN KINASE-LIKE 2.7"/>
    <property type="match status" value="1"/>
</dbReference>
<evidence type="ECO:0000256" key="1">
    <source>
        <dbReference type="ARBA" id="ARBA00004167"/>
    </source>
</evidence>
<sequence>MWIERALIVLVLLLHQIHGGDGCSPSSCGKIRNISYPFRLKGEPEGCGPFALSCENNITLISLFSGAYHVEAINYNNFTVRVVDPGLQPTNCSSLPRYFIAPYNFSDYSYFEDILGYLRTRGYLPGHGVSGNRKYVDTGGCLNWNSKGYTYAMAGELLAKDVEVGCDVKLVALTSRWGLDTSNYSYAMMHTSLLYGFHLSWLRLACEDRCKDDGLCYFNA</sequence>
<feature type="signal peptide" evidence="3">
    <location>
        <begin position="1"/>
        <end position="22"/>
    </location>
</feature>
<evidence type="ECO:0000256" key="2">
    <source>
        <dbReference type="ARBA" id="ARBA00022729"/>
    </source>
</evidence>
<dbReference type="GO" id="GO:0016020">
    <property type="term" value="C:membrane"/>
    <property type="evidence" value="ECO:0007669"/>
    <property type="project" value="UniProtKB-SubCell"/>
</dbReference>
<keyword evidence="5" id="KW-0418">Kinase</keyword>
<keyword evidence="6" id="KW-1185">Reference proteome</keyword>
<dbReference type="EMBL" id="CP039351">
    <property type="protein sequence ID" value="QCD99825.1"/>
    <property type="molecule type" value="Genomic_DNA"/>
</dbReference>
<evidence type="ECO:0000256" key="3">
    <source>
        <dbReference type="SAM" id="SignalP"/>
    </source>
</evidence>
<gene>
    <name evidence="5" type="ORF">DEO72_LG7g1111</name>
</gene>
<accession>A0A4D6MEN6</accession>
<comment type="subcellular location">
    <subcellularLocation>
        <location evidence="1">Membrane</location>
        <topology evidence="1">Single-pass membrane protein</topology>
    </subcellularLocation>
</comment>
<name>A0A4D6MEN6_VIGUN</name>
<dbReference type="InterPro" id="IPR025287">
    <property type="entry name" value="WAK_GUB"/>
</dbReference>
<feature type="chain" id="PRO_5020035423" evidence="3">
    <location>
        <begin position="23"/>
        <end position="220"/>
    </location>
</feature>
<protein>
    <submittedName>
        <fullName evidence="5">Wall-associated receptor kinase</fullName>
    </submittedName>
</protein>
<dbReference type="AlphaFoldDB" id="A0A4D6MEN6"/>
<dbReference type="Proteomes" id="UP000501690">
    <property type="component" value="Linkage Group LG7"/>
</dbReference>
<feature type="domain" description="Wall-associated receptor kinase galacturonan-binding" evidence="4">
    <location>
        <begin position="23"/>
        <end position="84"/>
    </location>
</feature>
<evidence type="ECO:0000313" key="5">
    <source>
        <dbReference type="EMBL" id="QCD99825.1"/>
    </source>
</evidence>
<dbReference type="GO" id="GO:0016301">
    <property type="term" value="F:kinase activity"/>
    <property type="evidence" value="ECO:0007669"/>
    <property type="project" value="UniProtKB-KW"/>
</dbReference>
<dbReference type="GO" id="GO:0030247">
    <property type="term" value="F:polysaccharide binding"/>
    <property type="evidence" value="ECO:0007669"/>
    <property type="project" value="InterPro"/>
</dbReference>